<feature type="domain" description="UspA" evidence="5">
    <location>
        <begin position="164"/>
        <end position="289"/>
    </location>
</feature>
<dbReference type="RefSeq" id="WP_067151806.1">
    <property type="nucleotide sequence ID" value="NZ_CP014864.1"/>
</dbReference>
<dbReference type="Pfam" id="PF00582">
    <property type="entry name" value="Usp"/>
    <property type="match status" value="2"/>
</dbReference>
<dbReference type="Proteomes" id="UP000076077">
    <property type="component" value="Chromosome"/>
</dbReference>
<keyword evidence="8" id="KW-1185">Reference proteome</keyword>
<dbReference type="GeneID" id="76607211"/>
<dbReference type="GO" id="GO:0005737">
    <property type="term" value="C:cytoplasm"/>
    <property type="evidence" value="ECO:0007669"/>
    <property type="project" value="UniProtKB-SubCell"/>
</dbReference>
<feature type="domain" description="UspA" evidence="5">
    <location>
        <begin position="1"/>
        <end position="136"/>
    </location>
</feature>
<keyword evidence="3" id="KW-0963">Cytoplasm</keyword>
<evidence type="ECO:0000256" key="2">
    <source>
        <dbReference type="ARBA" id="ARBA00008791"/>
    </source>
</evidence>
<dbReference type="Proteomes" id="UP001209730">
    <property type="component" value="Unassembled WGS sequence"/>
</dbReference>
<accession>A0A143HK41</accession>
<dbReference type="EMBL" id="JAPHQB010000022">
    <property type="protein sequence ID" value="MCX2802712.1"/>
    <property type="molecule type" value="Genomic_DNA"/>
</dbReference>
<name>A0A143HK41_MICTH</name>
<dbReference type="EMBL" id="CP014864">
    <property type="protein sequence ID" value="AMX01856.1"/>
    <property type="molecule type" value="Genomic_DNA"/>
</dbReference>
<evidence type="ECO:0000313" key="6">
    <source>
        <dbReference type="EMBL" id="AMX01856.1"/>
    </source>
</evidence>
<evidence type="ECO:0000313" key="7">
    <source>
        <dbReference type="EMBL" id="MCX2802712.1"/>
    </source>
</evidence>
<dbReference type="STRING" id="252514.A3224_03975"/>
<evidence type="ECO:0000256" key="4">
    <source>
        <dbReference type="ARBA" id="ARBA00037131"/>
    </source>
</evidence>
<sequence>MKNILVILDKPKHEQIALQRALALAKATGARLHLISFVYEPQLTMAGMYEAMDELMHTMLGERKRWLAELREKYQLPEDTETQAVWHYNIASWILEILEREFYDLLIKTAQKQYGHGGFGSIDWQLIEHAPIPLWLAVSTPWIKRDRLLAALDPMMNTPLHRELNQRVLTTGDHLARLLGAELEPVACLPGAGVLEELGLATGRNTSAEARRAAQEHLQAIIANSGATCGELHLVSGKPSREVNRIADRLKARLMLVGRGVRKGAAGFLLGNTAERILAKSNTDVMVVP</sequence>
<dbReference type="KEGG" id="mthd:A3224_03975"/>
<dbReference type="Gene3D" id="3.40.50.12370">
    <property type="match status" value="1"/>
</dbReference>
<dbReference type="PANTHER" id="PTHR47892">
    <property type="entry name" value="UNIVERSAL STRESS PROTEIN E"/>
    <property type="match status" value="1"/>
</dbReference>
<organism evidence="6 8">
    <name type="scientific">Microbulbifer thermotolerans</name>
    <dbReference type="NCBI Taxonomy" id="252514"/>
    <lineage>
        <taxon>Bacteria</taxon>
        <taxon>Pseudomonadati</taxon>
        <taxon>Pseudomonadota</taxon>
        <taxon>Gammaproteobacteria</taxon>
        <taxon>Cellvibrionales</taxon>
        <taxon>Microbulbiferaceae</taxon>
        <taxon>Microbulbifer</taxon>
    </lineage>
</organism>
<evidence type="ECO:0000256" key="1">
    <source>
        <dbReference type="ARBA" id="ARBA00004496"/>
    </source>
</evidence>
<gene>
    <name evidence="6" type="ORF">A3224_03975</name>
    <name evidence="7" type="ORF">OQJ68_13035</name>
</gene>
<comment type="similarity">
    <text evidence="2">Belongs to the universal stress protein A family.</text>
</comment>
<comment type="subcellular location">
    <subcellularLocation>
        <location evidence="1">Cytoplasm</location>
    </subcellularLocation>
</comment>
<dbReference type="OrthoDB" id="239260at2"/>
<reference evidence="6" key="1">
    <citation type="submission" date="2016-03" db="EMBL/GenBank/DDBJ databases">
        <authorList>
            <person name="Ploux O."/>
        </authorList>
    </citation>
    <scope>NUCLEOTIDE SEQUENCE [LARGE SCALE GENOMIC DNA]</scope>
    <source>
        <strain evidence="6">DAU221</strain>
    </source>
</reference>
<protein>
    <submittedName>
        <fullName evidence="7">Universal stress protein</fullName>
    </submittedName>
</protein>
<evidence type="ECO:0000259" key="5">
    <source>
        <dbReference type="Pfam" id="PF00582"/>
    </source>
</evidence>
<evidence type="ECO:0000256" key="3">
    <source>
        <dbReference type="ARBA" id="ARBA00022490"/>
    </source>
</evidence>
<evidence type="ECO:0000313" key="8">
    <source>
        <dbReference type="Proteomes" id="UP000076077"/>
    </source>
</evidence>
<reference evidence="8" key="2">
    <citation type="submission" date="2016-03" db="EMBL/GenBank/DDBJ databases">
        <authorList>
            <person name="Lee Y.-S."/>
            <person name="Choi Y.-L."/>
        </authorList>
    </citation>
    <scope>NUCLEOTIDE SEQUENCE [LARGE SCALE GENOMIC DNA]</scope>
    <source>
        <strain evidence="8">DAU221</strain>
    </source>
</reference>
<dbReference type="SUPFAM" id="SSF52402">
    <property type="entry name" value="Adenine nucleotide alpha hydrolases-like"/>
    <property type="match status" value="2"/>
</dbReference>
<dbReference type="PANTHER" id="PTHR47892:SF1">
    <property type="entry name" value="UNIVERSAL STRESS PROTEIN E"/>
    <property type="match status" value="1"/>
</dbReference>
<proteinExistence type="inferred from homology"/>
<comment type="function">
    <text evidence="4">Required for resistance to DNA-damaging agents.</text>
</comment>
<dbReference type="AlphaFoldDB" id="A0A143HK41"/>
<dbReference type="InterPro" id="IPR006016">
    <property type="entry name" value="UspA"/>
</dbReference>
<reference evidence="7" key="3">
    <citation type="submission" date="2022-11" db="EMBL/GenBank/DDBJ databases">
        <title>Chitin-degrading and fungicidal potential of chitinolytic bacterial strains from marine environment of the Pacific Ocean regions.</title>
        <authorList>
            <person name="Pentekhina I."/>
            <person name="Nedashkovskaya O."/>
            <person name="Seitkalieva A."/>
            <person name="Podvolotskaya A."/>
            <person name="Tekutyeva L."/>
            <person name="Balabanova L."/>
        </authorList>
    </citation>
    <scope>NUCLEOTIDE SEQUENCE</scope>
    <source>
        <strain evidence="7">KMM 6838</strain>
    </source>
</reference>